<evidence type="ECO:0000256" key="2">
    <source>
        <dbReference type="SAM" id="SignalP"/>
    </source>
</evidence>
<protein>
    <recommendedName>
        <fullName evidence="3">Kazal-like domain-containing protein</fullName>
    </recommendedName>
</protein>
<dbReference type="AlphaFoldDB" id="A0A3F2RVS7"/>
<feature type="chain" id="PRO_5036082314" description="Kazal-like domain-containing protein" evidence="2">
    <location>
        <begin position="20"/>
        <end position="246"/>
    </location>
</feature>
<dbReference type="SUPFAM" id="SSF100895">
    <property type="entry name" value="Kazal-type serine protease inhibitors"/>
    <property type="match status" value="1"/>
</dbReference>
<dbReference type="EMBL" id="MBAD02001247">
    <property type="protein sequence ID" value="RLN56681.1"/>
    <property type="molecule type" value="Genomic_DNA"/>
</dbReference>
<feature type="transmembrane region" description="Helical" evidence="1">
    <location>
        <begin position="120"/>
        <end position="151"/>
    </location>
</feature>
<evidence type="ECO:0000259" key="3">
    <source>
        <dbReference type="Pfam" id="PF07648"/>
    </source>
</evidence>
<dbReference type="Proteomes" id="UP000284657">
    <property type="component" value="Unassembled WGS sequence"/>
</dbReference>
<dbReference type="OrthoDB" id="162736at2759"/>
<dbReference type="Gene3D" id="3.30.60.30">
    <property type="match status" value="1"/>
</dbReference>
<evidence type="ECO:0000313" key="7">
    <source>
        <dbReference type="Proteomes" id="UP000284657"/>
    </source>
</evidence>
<comment type="caution">
    <text evidence="5">The sequence shown here is derived from an EMBL/GenBank/DDBJ whole genome shotgun (WGS) entry which is preliminary data.</text>
</comment>
<dbReference type="Proteomes" id="UP000277300">
    <property type="component" value="Unassembled WGS sequence"/>
</dbReference>
<keyword evidence="1" id="KW-0472">Membrane</keyword>
<evidence type="ECO:0000313" key="4">
    <source>
        <dbReference type="EMBL" id="RLN56681.1"/>
    </source>
</evidence>
<accession>A0A3F2RVS7</accession>
<keyword evidence="1" id="KW-1133">Transmembrane helix</keyword>
<gene>
    <name evidence="4" type="ORF">BBJ29_001034</name>
    <name evidence="5" type="ORF">BBP00_00002994</name>
</gene>
<evidence type="ECO:0000313" key="5">
    <source>
        <dbReference type="EMBL" id="RLN65160.1"/>
    </source>
</evidence>
<dbReference type="InterPro" id="IPR002350">
    <property type="entry name" value="Kazal_dom"/>
</dbReference>
<name>A0A3F2RVS7_9STRA</name>
<dbReference type="Pfam" id="PF07648">
    <property type="entry name" value="Kazal_2"/>
    <property type="match status" value="2"/>
</dbReference>
<proteinExistence type="predicted"/>
<reference evidence="6 7" key="1">
    <citation type="submission" date="2018-07" db="EMBL/GenBank/DDBJ databases">
        <title>Genome sequencing of oomycete isolates from Chile give support for New Zealand origin for Phytophthora kernoviae and make available the first Nothophytophthora sp. genome.</title>
        <authorList>
            <person name="Studholme D.J."/>
            <person name="Sanfuentes E."/>
            <person name="Panda P."/>
            <person name="Hill R."/>
            <person name="Sambles C."/>
            <person name="Grant M."/>
            <person name="Williams N.M."/>
            <person name="Mcdougal R.L."/>
        </authorList>
    </citation>
    <scope>NUCLEOTIDE SEQUENCE [LARGE SCALE GENOMIC DNA]</scope>
    <source>
        <strain evidence="5">Chile6</strain>
        <strain evidence="4">Chile7</strain>
    </source>
</reference>
<organism evidence="5 6">
    <name type="scientific">Phytophthora kernoviae</name>
    <dbReference type="NCBI Taxonomy" id="325452"/>
    <lineage>
        <taxon>Eukaryota</taxon>
        <taxon>Sar</taxon>
        <taxon>Stramenopiles</taxon>
        <taxon>Oomycota</taxon>
        <taxon>Peronosporomycetes</taxon>
        <taxon>Peronosporales</taxon>
        <taxon>Peronosporaceae</taxon>
        <taxon>Phytophthora</taxon>
    </lineage>
</organism>
<evidence type="ECO:0000256" key="1">
    <source>
        <dbReference type="SAM" id="Phobius"/>
    </source>
</evidence>
<sequence>MKAIIVAIVTALLLASASGEDALLHEKRLRTMSKVHSNPLVFVNGEEKRAKRHGHCADGGDRTEAPVCASNGKKYLNIDVLNYNKCVIKAEFGEIIEVVDMDICADADMEDAEHEDSDDILVVIVMKVIFVVAATALLLACSCGVTSVAALDREKKLRVVSTVHANERVLVSGQENRKRSHGHCLDDGTRNQDPVCGSNGKKYLNMNRFLYNQCLIKAEDEEDIDIVDLEFCRDAMLEDLKSEGLV</sequence>
<feature type="signal peptide" evidence="2">
    <location>
        <begin position="1"/>
        <end position="19"/>
    </location>
</feature>
<feature type="domain" description="Kazal-like" evidence="3">
    <location>
        <begin position="64"/>
        <end position="87"/>
    </location>
</feature>
<dbReference type="EMBL" id="MBDO02000058">
    <property type="protein sequence ID" value="RLN65160.1"/>
    <property type="molecule type" value="Genomic_DNA"/>
</dbReference>
<evidence type="ECO:0000313" key="6">
    <source>
        <dbReference type="Proteomes" id="UP000277300"/>
    </source>
</evidence>
<keyword evidence="2" id="KW-0732">Signal</keyword>
<dbReference type="InterPro" id="IPR036058">
    <property type="entry name" value="Kazal_dom_sf"/>
</dbReference>
<keyword evidence="1" id="KW-0812">Transmembrane</keyword>
<feature type="domain" description="Kazal-like" evidence="3">
    <location>
        <begin position="191"/>
        <end position="215"/>
    </location>
</feature>